<comment type="caution">
    <text evidence="2">The sequence shown here is derived from an EMBL/GenBank/DDBJ whole genome shotgun (WGS) entry which is preliminary data.</text>
</comment>
<dbReference type="Pfam" id="PF01124">
    <property type="entry name" value="MAPEG"/>
    <property type="match status" value="1"/>
</dbReference>
<name>A0ABS6MKL5_9GAMM</name>
<keyword evidence="1" id="KW-0812">Transmembrane</keyword>
<proteinExistence type="predicted"/>
<keyword evidence="1" id="KW-1133">Transmembrane helix</keyword>
<sequence>MTTALYAGILAILFIVLSIRVITRRNQYQVAIGSDGQILLERAIRVHANFAEYVPFALLLMFLAEYSGLAPLYLHILGVALLVGRLSHAYGVSQQQEPLKFRVFGMILTFTVLLLAALAIFMLYGSRAILS</sequence>
<evidence type="ECO:0000256" key="1">
    <source>
        <dbReference type="SAM" id="Phobius"/>
    </source>
</evidence>
<feature type="transmembrane region" description="Helical" evidence="1">
    <location>
        <begin position="6"/>
        <end position="23"/>
    </location>
</feature>
<keyword evidence="1" id="KW-0472">Membrane</keyword>
<evidence type="ECO:0000313" key="3">
    <source>
        <dbReference type="Proteomes" id="UP000704611"/>
    </source>
</evidence>
<reference evidence="2 3" key="1">
    <citation type="submission" date="2021-06" db="EMBL/GenBank/DDBJ databases">
        <title>Rheinheimera indica sp. nov., isolated from deep-sea sediment.</title>
        <authorList>
            <person name="Wang Z."/>
            <person name="Zhang X.-Y."/>
        </authorList>
    </citation>
    <scope>NUCLEOTIDE SEQUENCE [LARGE SCALE GENOMIC DNA]</scope>
    <source>
        <strain evidence="2 3">SM2107</strain>
    </source>
</reference>
<dbReference type="RefSeq" id="WP_217668887.1">
    <property type="nucleotide sequence ID" value="NZ_JAHRID010000003.1"/>
</dbReference>
<dbReference type="InterPro" id="IPR001129">
    <property type="entry name" value="Membr-assoc_MAPEG"/>
</dbReference>
<evidence type="ECO:0000313" key="2">
    <source>
        <dbReference type="EMBL" id="MBV2129265.1"/>
    </source>
</evidence>
<organism evidence="2 3">
    <name type="scientific">Arsukibacterium indicum</name>
    <dbReference type="NCBI Taxonomy" id="2848612"/>
    <lineage>
        <taxon>Bacteria</taxon>
        <taxon>Pseudomonadati</taxon>
        <taxon>Pseudomonadota</taxon>
        <taxon>Gammaproteobacteria</taxon>
        <taxon>Chromatiales</taxon>
        <taxon>Chromatiaceae</taxon>
        <taxon>Arsukibacterium</taxon>
    </lineage>
</organism>
<keyword evidence="3" id="KW-1185">Reference proteome</keyword>
<gene>
    <name evidence="2" type="ORF">KQY15_09180</name>
</gene>
<dbReference type="EMBL" id="JAHRID010000003">
    <property type="protein sequence ID" value="MBV2129265.1"/>
    <property type="molecule type" value="Genomic_DNA"/>
</dbReference>
<accession>A0ABS6MKL5</accession>
<dbReference type="PANTHER" id="PTHR35814:SF1">
    <property type="entry name" value="GLUTATHIONE S-TRANSFERASE-RELATED"/>
    <property type="match status" value="1"/>
</dbReference>
<dbReference type="Proteomes" id="UP000704611">
    <property type="component" value="Unassembled WGS sequence"/>
</dbReference>
<protein>
    <submittedName>
        <fullName evidence="2">MAPEG family protein</fullName>
    </submittedName>
</protein>
<feature type="transmembrane region" description="Helical" evidence="1">
    <location>
        <begin position="103"/>
        <end position="124"/>
    </location>
</feature>
<dbReference type="PANTHER" id="PTHR35814">
    <property type="match status" value="1"/>
</dbReference>